<dbReference type="InterPro" id="IPR004045">
    <property type="entry name" value="Glutathione_S-Trfase_N"/>
</dbReference>
<dbReference type="PROSITE" id="PS50405">
    <property type="entry name" value="GST_CTER"/>
    <property type="match status" value="1"/>
</dbReference>
<dbReference type="EnsemblPlants" id="AES79413">
    <property type="protein sequence ID" value="AES79413"/>
    <property type="gene ID" value="MTR_7g065590"/>
</dbReference>
<dbReference type="InterPro" id="IPR036249">
    <property type="entry name" value="Thioredoxin-like_sf"/>
</dbReference>
<dbReference type="HOGENOM" id="CLU_011226_18_1_1"/>
<dbReference type="Gramene" id="rna40752">
    <property type="protein sequence ID" value="RHN46281.1"/>
    <property type="gene ID" value="gene40752"/>
</dbReference>
<sequence>MALNQEEVKLFGLVGSPFSTRVEIALKLKGVEYRYEEEKVGNLSDTVIKYNPVYKKVPVLVHNDKPIAESLVIIEYIDETWKQNPILPSDPYKRALARFWSKFIDDKCMIPAWKTAFTLDEKEREKSFEETEDAFQFLENELKDKFFGGDDIGLIDITAVFIAFWFPIVQEVTGLKLFTSEKFPKLYNWSQDFNNHPIVKENLPRREGLLAFFKARYESLVASK</sequence>
<dbReference type="OMA" id="CWGEERE"/>
<reference evidence="13" key="6">
    <citation type="journal article" date="2018" name="Nat. Plants">
        <title>Whole-genome landscape of Medicago truncatula symbiotic genes.</title>
        <authorList>
            <person name="Pecrix Y."/>
            <person name="Staton S.E."/>
            <person name="Sallet E."/>
            <person name="Lelandais-Briere C."/>
            <person name="Moreau S."/>
            <person name="Carrere S."/>
            <person name="Blein T."/>
            <person name="Jardinaud M.F."/>
            <person name="Latrasse D."/>
            <person name="Zouine M."/>
            <person name="Zahm M."/>
            <person name="Kreplak J."/>
            <person name="Mayjonade B."/>
            <person name="Satge C."/>
            <person name="Perez M."/>
            <person name="Cauet S."/>
            <person name="Marande W."/>
            <person name="Chantry-Darmon C."/>
            <person name="Lopez-Roques C."/>
            <person name="Bouchez O."/>
            <person name="Berard A."/>
            <person name="Debelle F."/>
            <person name="Munos S."/>
            <person name="Bendahmane A."/>
            <person name="Berges H."/>
            <person name="Niebel A."/>
            <person name="Buitink J."/>
            <person name="Frugier F."/>
            <person name="Benhamed M."/>
            <person name="Crespi M."/>
            <person name="Gouzy J."/>
            <person name="Gamas P."/>
        </authorList>
    </citation>
    <scope>NUCLEOTIDE SEQUENCE [LARGE SCALE GENOMIC DNA]</scope>
    <source>
        <strain evidence="13">cv. Jemalong A17</strain>
    </source>
</reference>
<dbReference type="EMBL" id="PSQE01000007">
    <property type="protein sequence ID" value="RHN46281.1"/>
    <property type="molecule type" value="Genomic_DNA"/>
</dbReference>
<dbReference type="SFLD" id="SFLDS00019">
    <property type="entry name" value="Glutathione_Transferase_(cytos"/>
    <property type="match status" value="1"/>
</dbReference>
<dbReference type="Pfam" id="PF00043">
    <property type="entry name" value="GST_C"/>
    <property type="match status" value="1"/>
</dbReference>
<dbReference type="Gene3D" id="3.40.30.10">
    <property type="entry name" value="Glutaredoxin"/>
    <property type="match status" value="1"/>
</dbReference>
<dbReference type="SUPFAM" id="SSF47616">
    <property type="entry name" value="GST C-terminal domain-like"/>
    <property type="match status" value="1"/>
</dbReference>
<comment type="similarity">
    <text evidence="4">Belongs to the GST superfamily.</text>
</comment>
<dbReference type="EMBL" id="BT138723">
    <property type="protein sequence ID" value="AFK38518.1"/>
    <property type="molecule type" value="mRNA"/>
</dbReference>
<dbReference type="GO" id="GO:0006749">
    <property type="term" value="P:glutathione metabolic process"/>
    <property type="evidence" value="ECO:0000318"/>
    <property type="project" value="GO_Central"/>
</dbReference>
<evidence type="ECO:0000256" key="1">
    <source>
        <dbReference type="ARBA" id="ARBA00012452"/>
    </source>
</evidence>
<dbReference type="GO" id="GO:0004364">
    <property type="term" value="F:glutathione transferase activity"/>
    <property type="evidence" value="ECO:0000318"/>
    <property type="project" value="GO_Central"/>
</dbReference>
<evidence type="ECO:0000313" key="12">
    <source>
        <dbReference type="Proteomes" id="UP000002051"/>
    </source>
</evidence>
<evidence type="ECO:0000256" key="4">
    <source>
        <dbReference type="RuleBase" id="RU003494"/>
    </source>
</evidence>
<keyword evidence="2 9" id="KW-0808">Transferase</keyword>
<name>G7L6G9_MEDTR</name>
<dbReference type="Gene3D" id="1.20.1050.10">
    <property type="match status" value="1"/>
</dbReference>
<dbReference type="SFLD" id="SFLDG00358">
    <property type="entry name" value="Main_(cytGST)"/>
    <property type="match status" value="1"/>
</dbReference>
<evidence type="ECO:0000313" key="10">
    <source>
        <dbReference type="EMBL" id="RHN46281.1"/>
    </source>
</evidence>
<gene>
    <name evidence="11" type="primary">11409926</name>
    <name evidence="7" type="ordered locus">MTR_7g065590</name>
    <name evidence="10" type="ORF">MtrunA17_Chr7g0240561</name>
</gene>
<dbReference type="SFLD" id="SFLDG01152">
    <property type="entry name" value="Main.3:_Omega-_and_Tau-like"/>
    <property type="match status" value="1"/>
</dbReference>
<dbReference type="PaxDb" id="3880-AES79413"/>
<evidence type="ECO:0000313" key="11">
    <source>
        <dbReference type="EnsemblPlants" id="AES79413"/>
    </source>
</evidence>
<reference evidence="9" key="5">
    <citation type="submission" date="2016-12" db="EMBL/GenBank/DDBJ databases">
        <title>Functional Divergence of the Medicago GST Supergene Family.</title>
        <authorList>
            <person name="Han X.-M."/>
        </authorList>
    </citation>
    <scope>NUCLEOTIDE SEQUENCE</scope>
</reference>
<evidence type="ECO:0000256" key="2">
    <source>
        <dbReference type="ARBA" id="ARBA00022679"/>
    </source>
</evidence>
<dbReference type="InterPro" id="IPR040079">
    <property type="entry name" value="Glutathione_S-Trfase"/>
</dbReference>
<evidence type="ECO:0000313" key="13">
    <source>
        <dbReference type="Proteomes" id="UP000265566"/>
    </source>
</evidence>
<dbReference type="eggNOG" id="KOG0406">
    <property type="taxonomic scope" value="Eukaryota"/>
</dbReference>
<dbReference type="InterPro" id="IPR010987">
    <property type="entry name" value="Glutathione-S-Trfase_C-like"/>
</dbReference>
<dbReference type="Proteomes" id="UP000002051">
    <property type="component" value="Unassembled WGS sequence"/>
</dbReference>
<proteinExistence type="evidence at transcript level"/>
<dbReference type="KEGG" id="mtr:11409926"/>
<dbReference type="InterPro" id="IPR045073">
    <property type="entry name" value="Omega/Tau-like"/>
</dbReference>
<dbReference type="FunFam" id="3.40.30.10:FF:000014">
    <property type="entry name" value="Tau class glutathione S-transferase"/>
    <property type="match status" value="1"/>
</dbReference>
<dbReference type="PANTHER" id="PTHR11260:SF712">
    <property type="entry name" value="GLUTATHIONE TRANSFERASE"/>
    <property type="match status" value="1"/>
</dbReference>
<dbReference type="SUPFAM" id="SSF52833">
    <property type="entry name" value="Thioredoxin-like"/>
    <property type="match status" value="1"/>
</dbReference>
<evidence type="ECO:0000259" key="6">
    <source>
        <dbReference type="PROSITE" id="PS50405"/>
    </source>
</evidence>
<dbReference type="EMBL" id="CM001223">
    <property type="protein sequence ID" value="AES79413.1"/>
    <property type="molecule type" value="Genomic_DNA"/>
</dbReference>
<dbReference type="CDD" id="cd03058">
    <property type="entry name" value="GST_N_Tau"/>
    <property type="match status" value="1"/>
</dbReference>
<dbReference type="OrthoDB" id="4951845at2759"/>
<evidence type="ECO:0000256" key="3">
    <source>
        <dbReference type="ARBA" id="ARBA00047960"/>
    </source>
</evidence>
<dbReference type="InterPro" id="IPR036282">
    <property type="entry name" value="Glutathione-S-Trfase_C_sf"/>
</dbReference>
<dbReference type="STRING" id="3880.G7L6G9"/>
<protein>
    <recommendedName>
        <fullName evidence="1">glutathione transferase</fullName>
        <ecNumber evidence="1">2.5.1.18</ecNumber>
    </recommendedName>
</protein>
<comment type="catalytic activity">
    <reaction evidence="3">
        <text>RX + glutathione = an S-substituted glutathione + a halide anion + H(+)</text>
        <dbReference type="Rhea" id="RHEA:16437"/>
        <dbReference type="ChEBI" id="CHEBI:15378"/>
        <dbReference type="ChEBI" id="CHEBI:16042"/>
        <dbReference type="ChEBI" id="CHEBI:17792"/>
        <dbReference type="ChEBI" id="CHEBI:57925"/>
        <dbReference type="ChEBI" id="CHEBI:90779"/>
        <dbReference type="EC" id="2.5.1.18"/>
    </reaction>
</comment>
<evidence type="ECO:0000313" key="9">
    <source>
        <dbReference type="EMBL" id="AUW37478.1"/>
    </source>
</evidence>
<feature type="domain" description="GST C-terminal" evidence="6">
    <location>
        <begin position="90"/>
        <end position="217"/>
    </location>
</feature>
<dbReference type="PROSITE" id="PS50404">
    <property type="entry name" value="GST_NTER"/>
    <property type="match status" value="1"/>
</dbReference>
<reference evidence="8" key="2">
    <citation type="submission" date="2012-05" db="EMBL/GenBank/DDBJ databases">
        <authorList>
            <person name="Krishnakumar V."/>
            <person name="Cheung F."/>
            <person name="Xiao Y."/>
            <person name="Chan A."/>
            <person name="Moskal W.A."/>
            <person name="Town C.D."/>
        </authorList>
    </citation>
    <scope>NUCLEOTIDE SEQUENCE</scope>
</reference>
<reference evidence="7 12" key="1">
    <citation type="journal article" date="2011" name="Nature">
        <title>The Medicago genome provides insight into the evolution of rhizobial symbioses.</title>
        <authorList>
            <person name="Young N.D."/>
            <person name="Debelle F."/>
            <person name="Oldroyd G.E."/>
            <person name="Geurts R."/>
            <person name="Cannon S.B."/>
            <person name="Udvardi M.K."/>
            <person name="Benedito V.A."/>
            <person name="Mayer K.F."/>
            <person name="Gouzy J."/>
            <person name="Schoof H."/>
            <person name="Van de Peer Y."/>
            <person name="Proost S."/>
            <person name="Cook D.R."/>
            <person name="Meyers B.C."/>
            <person name="Spannagl M."/>
            <person name="Cheung F."/>
            <person name="De Mita S."/>
            <person name="Krishnakumar V."/>
            <person name="Gundlach H."/>
            <person name="Zhou S."/>
            <person name="Mudge J."/>
            <person name="Bharti A.K."/>
            <person name="Murray J.D."/>
            <person name="Naoumkina M.A."/>
            <person name="Rosen B."/>
            <person name="Silverstein K.A."/>
            <person name="Tang H."/>
            <person name="Rombauts S."/>
            <person name="Zhao P.X."/>
            <person name="Zhou P."/>
            <person name="Barbe V."/>
            <person name="Bardou P."/>
            <person name="Bechner M."/>
            <person name="Bellec A."/>
            <person name="Berger A."/>
            <person name="Berges H."/>
            <person name="Bidwell S."/>
            <person name="Bisseling T."/>
            <person name="Choisne N."/>
            <person name="Couloux A."/>
            <person name="Denny R."/>
            <person name="Deshpande S."/>
            <person name="Dai X."/>
            <person name="Doyle J.J."/>
            <person name="Dudez A.M."/>
            <person name="Farmer A.D."/>
            <person name="Fouteau S."/>
            <person name="Franken C."/>
            <person name="Gibelin C."/>
            <person name="Gish J."/>
            <person name="Goldstein S."/>
            <person name="Gonzalez A.J."/>
            <person name="Green P.J."/>
            <person name="Hallab A."/>
            <person name="Hartog M."/>
            <person name="Hua A."/>
            <person name="Humphray S.J."/>
            <person name="Jeong D.H."/>
            <person name="Jing Y."/>
            <person name="Jocker A."/>
            <person name="Kenton S.M."/>
            <person name="Kim D.J."/>
            <person name="Klee K."/>
            <person name="Lai H."/>
            <person name="Lang C."/>
            <person name="Lin S."/>
            <person name="Macmil S.L."/>
            <person name="Magdelenat G."/>
            <person name="Matthews L."/>
            <person name="McCorrison J."/>
            <person name="Monaghan E.L."/>
            <person name="Mun J.H."/>
            <person name="Najar F.Z."/>
            <person name="Nicholson C."/>
            <person name="Noirot C."/>
            <person name="O'Bleness M."/>
            <person name="Paule C.R."/>
            <person name="Poulain J."/>
            <person name="Prion F."/>
            <person name="Qin B."/>
            <person name="Qu C."/>
            <person name="Retzel E.F."/>
            <person name="Riddle C."/>
            <person name="Sallet E."/>
            <person name="Samain S."/>
            <person name="Samson N."/>
            <person name="Sanders I."/>
            <person name="Saurat O."/>
            <person name="Scarpelli C."/>
            <person name="Schiex T."/>
            <person name="Segurens B."/>
            <person name="Severin A.J."/>
            <person name="Sherrier D.J."/>
            <person name="Shi R."/>
            <person name="Sims S."/>
            <person name="Singer S.R."/>
            <person name="Sinharoy S."/>
            <person name="Sterck L."/>
            <person name="Viollet A."/>
            <person name="Wang B.B."/>
            <person name="Wang K."/>
            <person name="Wang M."/>
            <person name="Wang X."/>
            <person name="Warfsmann J."/>
            <person name="Weissenbach J."/>
            <person name="White D.D."/>
            <person name="White J.D."/>
            <person name="Wiley G.B."/>
            <person name="Wincker P."/>
            <person name="Xing Y."/>
            <person name="Yang L."/>
            <person name="Yao Z."/>
            <person name="Ying F."/>
            <person name="Zhai J."/>
            <person name="Zhou L."/>
            <person name="Zuber A."/>
            <person name="Denarie J."/>
            <person name="Dixon R.A."/>
            <person name="May G.D."/>
            <person name="Schwartz D.C."/>
            <person name="Rogers J."/>
            <person name="Quetier F."/>
            <person name="Town C.D."/>
            <person name="Roe B.A."/>
        </authorList>
    </citation>
    <scope>NUCLEOTIDE SEQUENCE [LARGE SCALE GENOMIC DNA]</scope>
    <source>
        <strain evidence="7">A17</strain>
        <strain evidence="11 12">cv. Jemalong A17</strain>
    </source>
</reference>
<dbReference type="AlphaFoldDB" id="G7L6G9"/>
<feature type="domain" description="GST N-terminal" evidence="5">
    <location>
        <begin position="6"/>
        <end position="85"/>
    </location>
</feature>
<evidence type="ECO:0000313" key="7">
    <source>
        <dbReference type="EMBL" id="AES79413.1"/>
    </source>
</evidence>
<dbReference type="CDD" id="cd03185">
    <property type="entry name" value="GST_C_Tau"/>
    <property type="match status" value="1"/>
</dbReference>
<evidence type="ECO:0000259" key="5">
    <source>
        <dbReference type="PROSITE" id="PS50404"/>
    </source>
</evidence>
<accession>G7L6G9</accession>
<reference evidence="11" key="4">
    <citation type="submission" date="2015-04" db="UniProtKB">
        <authorList>
            <consortium name="EnsemblPlants"/>
        </authorList>
    </citation>
    <scope>IDENTIFICATION</scope>
    <source>
        <strain evidence="11">cv. Jemalong A17</strain>
    </source>
</reference>
<keyword evidence="12" id="KW-1185">Reference proteome</keyword>
<dbReference type="InterPro" id="IPR045074">
    <property type="entry name" value="GST_C_Tau"/>
</dbReference>
<reference evidence="10" key="7">
    <citation type="journal article" date="2018" name="Nat. Plants">
        <title>Whole-genome landscape of Medicago truncatula symbiotic genes.</title>
        <authorList>
            <person name="Pecrix Y."/>
            <person name="Gamas P."/>
            <person name="Carrere S."/>
        </authorList>
    </citation>
    <scope>NUCLEOTIDE SEQUENCE</scope>
    <source>
        <tissue evidence="10">Leaves</tissue>
    </source>
</reference>
<dbReference type="EMBL" id="KY399327">
    <property type="protein sequence ID" value="AUW37478.1"/>
    <property type="molecule type" value="mRNA"/>
</dbReference>
<dbReference type="GO" id="GO:0005737">
    <property type="term" value="C:cytoplasm"/>
    <property type="evidence" value="ECO:0000318"/>
    <property type="project" value="GO_Central"/>
</dbReference>
<reference evidence="7 12" key="3">
    <citation type="journal article" date="2014" name="BMC Genomics">
        <title>An improved genome release (version Mt4.0) for the model legume Medicago truncatula.</title>
        <authorList>
            <person name="Tang H."/>
            <person name="Krishnakumar V."/>
            <person name="Bidwell S."/>
            <person name="Rosen B."/>
            <person name="Chan A."/>
            <person name="Zhou S."/>
            <person name="Gentzbittel L."/>
            <person name="Childs K.L."/>
            <person name="Yandell M."/>
            <person name="Gundlach H."/>
            <person name="Mayer K.F."/>
            <person name="Schwartz D.C."/>
            <person name="Town C.D."/>
        </authorList>
    </citation>
    <scope>GENOME REANNOTATION</scope>
    <source>
        <strain evidence="7">A17</strain>
        <strain evidence="11 12">cv. Jemalong A17</strain>
    </source>
</reference>
<organism evidence="7 12">
    <name type="scientific">Medicago truncatula</name>
    <name type="common">Barrel medic</name>
    <name type="synonym">Medicago tribuloides</name>
    <dbReference type="NCBI Taxonomy" id="3880"/>
    <lineage>
        <taxon>Eukaryota</taxon>
        <taxon>Viridiplantae</taxon>
        <taxon>Streptophyta</taxon>
        <taxon>Embryophyta</taxon>
        <taxon>Tracheophyta</taxon>
        <taxon>Spermatophyta</taxon>
        <taxon>Magnoliopsida</taxon>
        <taxon>eudicotyledons</taxon>
        <taxon>Gunneridae</taxon>
        <taxon>Pentapetalae</taxon>
        <taxon>rosids</taxon>
        <taxon>fabids</taxon>
        <taxon>Fabales</taxon>
        <taxon>Fabaceae</taxon>
        <taxon>Papilionoideae</taxon>
        <taxon>50 kb inversion clade</taxon>
        <taxon>NPAAA clade</taxon>
        <taxon>Hologalegina</taxon>
        <taxon>IRL clade</taxon>
        <taxon>Trifolieae</taxon>
        <taxon>Medicago</taxon>
    </lineage>
</organism>
<dbReference type="Proteomes" id="UP000265566">
    <property type="component" value="Chromosome 7"/>
</dbReference>
<dbReference type="InterPro" id="IPR004046">
    <property type="entry name" value="GST_C"/>
</dbReference>
<dbReference type="EC" id="2.5.1.18" evidence="1"/>
<dbReference type="FunFam" id="1.20.1050.10:FF:000012">
    <property type="entry name" value="Tau class glutathione S-transferase"/>
    <property type="match status" value="1"/>
</dbReference>
<dbReference type="Pfam" id="PF02798">
    <property type="entry name" value="GST_N"/>
    <property type="match status" value="1"/>
</dbReference>
<evidence type="ECO:0000313" key="8">
    <source>
        <dbReference type="EMBL" id="AFK38518.1"/>
    </source>
</evidence>
<dbReference type="PANTHER" id="PTHR11260">
    <property type="entry name" value="GLUTATHIONE S-TRANSFERASE, GST, SUPERFAMILY, GST DOMAIN CONTAINING"/>
    <property type="match status" value="1"/>
</dbReference>